<dbReference type="OrthoDB" id="9794512at2"/>
<sequence>MNAIISIFKKELKSIFYSPIAYVIGAVILGLAGYFFSVNLFVSRIADLTGVFMNLGVVLIFTVPALTMKLLAGEEQAGTMEFLLTSPISVFQLIIGKYLASLVFFLFITAFTLIYPGILFALSAPDSGIIIVSYIGFLLLVASYISVGLLCSSLTTSQVVASILSFGVLLLLWVSSWLSSNTSGILSSFIKTLSMSEHYMDFLRGIIDTSHLVYFVSIILVSLTLSAINISRRTCS</sequence>
<keyword evidence="5 6" id="KW-0472">Membrane</keyword>
<dbReference type="InterPro" id="IPR051449">
    <property type="entry name" value="ABC-2_transporter_component"/>
</dbReference>
<dbReference type="RefSeq" id="WP_059033347.1">
    <property type="nucleotide sequence ID" value="NZ_BSDN01000005.1"/>
</dbReference>
<reference evidence="7" key="1">
    <citation type="journal article" date="2016" name="Genome Announc.">
        <title>Draft Genome Sequence of the Syntrophic Lactate-Degrading Bacterium Tepidanaerobacter syntrophicus JLT.</title>
        <authorList>
            <person name="Matsuura N."/>
            <person name="Ohashi A."/>
            <person name="Tourlousse D.M."/>
            <person name="Sekiguchi Y."/>
        </authorList>
    </citation>
    <scope>NUCLEOTIDE SEQUENCE [LARGE SCALE GENOMIC DNA]</scope>
    <source>
        <strain evidence="7">JL</strain>
    </source>
</reference>
<feature type="transmembrane region" description="Helical" evidence="6">
    <location>
        <begin position="159"/>
        <end position="178"/>
    </location>
</feature>
<dbReference type="PANTHER" id="PTHR30294">
    <property type="entry name" value="MEMBRANE COMPONENT OF ABC TRANSPORTER YHHJ-RELATED"/>
    <property type="match status" value="1"/>
</dbReference>
<dbReference type="Pfam" id="PF12679">
    <property type="entry name" value="ABC2_membrane_2"/>
    <property type="match status" value="1"/>
</dbReference>
<evidence type="ECO:0000256" key="3">
    <source>
        <dbReference type="ARBA" id="ARBA00022692"/>
    </source>
</evidence>
<feature type="transmembrane region" description="Helical" evidence="6">
    <location>
        <begin position="20"/>
        <end position="42"/>
    </location>
</feature>
<evidence type="ECO:0000313" key="8">
    <source>
        <dbReference type="Proteomes" id="UP000062160"/>
    </source>
</evidence>
<feature type="transmembrane region" description="Helical" evidence="6">
    <location>
        <begin position="102"/>
        <end position="122"/>
    </location>
</feature>
<keyword evidence="2" id="KW-1003">Cell membrane</keyword>
<feature type="transmembrane region" description="Helical" evidence="6">
    <location>
        <begin position="77"/>
        <end position="95"/>
    </location>
</feature>
<keyword evidence="4 6" id="KW-1133">Transmembrane helix</keyword>
<keyword evidence="3 6" id="KW-0812">Transmembrane</keyword>
<evidence type="ECO:0000256" key="1">
    <source>
        <dbReference type="ARBA" id="ARBA00004651"/>
    </source>
</evidence>
<gene>
    <name evidence="7" type="ORF">TSYNT_946</name>
</gene>
<evidence type="ECO:0000256" key="5">
    <source>
        <dbReference type="ARBA" id="ARBA00023136"/>
    </source>
</evidence>
<dbReference type="GO" id="GO:0140359">
    <property type="term" value="F:ABC-type transporter activity"/>
    <property type="evidence" value="ECO:0007669"/>
    <property type="project" value="InterPro"/>
</dbReference>
<dbReference type="Proteomes" id="UP000062160">
    <property type="component" value="Unassembled WGS sequence"/>
</dbReference>
<comment type="subcellular location">
    <subcellularLocation>
        <location evidence="1">Cell membrane</location>
        <topology evidence="1">Multi-pass membrane protein</topology>
    </subcellularLocation>
</comment>
<dbReference type="EMBL" id="DF977003">
    <property type="protein sequence ID" value="GAQ25799.1"/>
    <property type="molecule type" value="Genomic_DNA"/>
</dbReference>
<evidence type="ECO:0000256" key="4">
    <source>
        <dbReference type="ARBA" id="ARBA00022989"/>
    </source>
</evidence>
<dbReference type="AlphaFoldDB" id="A0A0U9HRX7"/>
<dbReference type="STRING" id="224999.GCA_001485475_01835"/>
<keyword evidence="8" id="KW-1185">Reference proteome</keyword>
<evidence type="ECO:0000256" key="6">
    <source>
        <dbReference type="SAM" id="Phobius"/>
    </source>
</evidence>
<protein>
    <submittedName>
        <fullName evidence="7">ABC-2 type transport system permease protein</fullName>
    </submittedName>
</protein>
<accession>A0A0U9HRX7</accession>
<dbReference type="PANTHER" id="PTHR30294:SF29">
    <property type="entry name" value="MULTIDRUG ABC TRANSPORTER PERMEASE YBHS-RELATED"/>
    <property type="match status" value="1"/>
</dbReference>
<organism evidence="7">
    <name type="scientific">Tepidanaerobacter syntrophicus</name>
    <dbReference type="NCBI Taxonomy" id="224999"/>
    <lineage>
        <taxon>Bacteria</taxon>
        <taxon>Bacillati</taxon>
        <taxon>Bacillota</taxon>
        <taxon>Clostridia</taxon>
        <taxon>Thermosediminibacterales</taxon>
        <taxon>Tepidanaerobacteraceae</taxon>
        <taxon>Tepidanaerobacter</taxon>
    </lineage>
</organism>
<feature type="transmembrane region" description="Helical" evidence="6">
    <location>
        <begin position="128"/>
        <end position="147"/>
    </location>
</feature>
<feature type="transmembrane region" description="Helical" evidence="6">
    <location>
        <begin position="51"/>
        <end position="71"/>
    </location>
</feature>
<evidence type="ECO:0000313" key="7">
    <source>
        <dbReference type="EMBL" id="GAQ25799.1"/>
    </source>
</evidence>
<feature type="transmembrane region" description="Helical" evidence="6">
    <location>
        <begin position="212"/>
        <end position="230"/>
    </location>
</feature>
<proteinExistence type="predicted"/>
<dbReference type="GO" id="GO:0005886">
    <property type="term" value="C:plasma membrane"/>
    <property type="evidence" value="ECO:0007669"/>
    <property type="project" value="UniProtKB-SubCell"/>
</dbReference>
<name>A0A0U9HRX7_9FIRM</name>
<evidence type="ECO:0000256" key="2">
    <source>
        <dbReference type="ARBA" id="ARBA00022475"/>
    </source>
</evidence>